<sequence length="417" mass="45234">MNDVLACSTFHIKVIAIDPYSSAGYITTAVVLVVLYSITNTFQPRRDDLFRYDLSEPFGLQKGWLLWAGVGLIGALMAIGLTGAALSLFSGENAPRETDALVLLLPLIGSSSISTACLVGITGVLAPLLEETVFRGFFMVSLTKWLPTPVSILISAAVFAVAHLTPGQFPQLFVLGTALGFSYAQTRNLLTPITIHAIWNSGVILFLTFLQDTELDHFCPPANNCLECAYRQEVEPGLQWRRSERVTPAATWASPTASSAASAAAPRPRTSSTPPSPTTTSSTTPPAAVWVKTEPLSQSQPKSVLRFPQSVDDNVSARVKQEDGVGPTGPGDFWSAPTSLSYDDYYSEIRMRDVMGIHNMIRMQCKAWVEEFRVSPLICGLAGSIWLRLVALSGVFGDSWADESIYESESQKQGTMK</sequence>
<dbReference type="InterPro" id="IPR003675">
    <property type="entry name" value="Rce1/LyrA-like_dom"/>
</dbReference>
<feature type="transmembrane region" description="Helical" evidence="2">
    <location>
        <begin position="23"/>
        <end position="43"/>
    </location>
</feature>
<organism evidence="4 5">
    <name type="scientific">Actinidia rufa</name>
    <dbReference type="NCBI Taxonomy" id="165716"/>
    <lineage>
        <taxon>Eukaryota</taxon>
        <taxon>Viridiplantae</taxon>
        <taxon>Streptophyta</taxon>
        <taxon>Embryophyta</taxon>
        <taxon>Tracheophyta</taxon>
        <taxon>Spermatophyta</taxon>
        <taxon>Magnoliopsida</taxon>
        <taxon>eudicotyledons</taxon>
        <taxon>Gunneridae</taxon>
        <taxon>Pentapetalae</taxon>
        <taxon>asterids</taxon>
        <taxon>Ericales</taxon>
        <taxon>Actinidiaceae</taxon>
        <taxon>Actinidia</taxon>
    </lineage>
</organism>
<dbReference type="GO" id="GO:0004175">
    <property type="term" value="F:endopeptidase activity"/>
    <property type="evidence" value="ECO:0007669"/>
    <property type="project" value="UniProtKB-ARBA"/>
</dbReference>
<evidence type="ECO:0000313" key="5">
    <source>
        <dbReference type="Proteomes" id="UP000585474"/>
    </source>
</evidence>
<gene>
    <name evidence="4" type="ORF">Acr_22g0006570</name>
</gene>
<feature type="transmembrane region" description="Helical" evidence="2">
    <location>
        <begin position="64"/>
        <end position="89"/>
    </location>
</feature>
<feature type="transmembrane region" description="Helical" evidence="2">
    <location>
        <begin position="150"/>
        <end position="169"/>
    </location>
</feature>
<evidence type="ECO:0000256" key="1">
    <source>
        <dbReference type="SAM" id="MobiDB-lite"/>
    </source>
</evidence>
<keyword evidence="5" id="KW-1185">Reference proteome</keyword>
<keyword evidence="4" id="KW-0378">Hydrolase</keyword>
<accession>A0A7J0GKB8</accession>
<feature type="domain" description="CAAX prenyl protease 2/Lysostaphin resistance protein A-like" evidence="3">
    <location>
        <begin position="116"/>
        <end position="201"/>
    </location>
</feature>
<dbReference type="PANTHER" id="PTHR43592">
    <property type="entry name" value="CAAX AMINO TERMINAL PROTEASE"/>
    <property type="match status" value="1"/>
</dbReference>
<feature type="transmembrane region" description="Helical" evidence="2">
    <location>
        <begin position="189"/>
        <end position="210"/>
    </location>
</feature>
<keyword evidence="2" id="KW-1133">Transmembrane helix</keyword>
<protein>
    <submittedName>
        <fullName evidence="4">CAAX amino terminal protease family protein</fullName>
    </submittedName>
</protein>
<feature type="compositionally biased region" description="Low complexity" evidence="1">
    <location>
        <begin position="247"/>
        <end position="288"/>
    </location>
</feature>
<proteinExistence type="predicted"/>
<feature type="transmembrane region" description="Helical" evidence="2">
    <location>
        <begin position="101"/>
        <end position="129"/>
    </location>
</feature>
<dbReference type="AlphaFoldDB" id="A0A7J0GKB8"/>
<reference evidence="4 5" key="1">
    <citation type="submission" date="2019-07" db="EMBL/GenBank/DDBJ databases">
        <title>De Novo Assembly of kiwifruit Actinidia rufa.</title>
        <authorList>
            <person name="Sugita-Konishi S."/>
            <person name="Sato K."/>
            <person name="Mori E."/>
            <person name="Abe Y."/>
            <person name="Kisaki G."/>
            <person name="Hamano K."/>
            <person name="Suezawa K."/>
            <person name="Otani M."/>
            <person name="Fukuda T."/>
            <person name="Manabe T."/>
            <person name="Gomi K."/>
            <person name="Tabuchi M."/>
            <person name="Akimitsu K."/>
            <person name="Kataoka I."/>
        </authorList>
    </citation>
    <scope>NUCLEOTIDE SEQUENCE [LARGE SCALE GENOMIC DNA]</scope>
    <source>
        <strain evidence="5">cv. Fuchu</strain>
    </source>
</reference>
<evidence type="ECO:0000256" key="2">
    <source>
        <dbReference type="SAM" id="Phobius"/>
    </source>
</evidence>
<keyword evidence="2" id="KW-0812">Transmembrane</keyword>
<dbReference type="EMBL" id="BJWL01000022">
    <property type="protein sequence ID" value="GFZ11259.1"/>
    <property type="molecule type" value="Genomic_DNA"/>
</dbReference>
<dbReference type="PANTHER" id="PTHR43592:SF15">
    <property type="entry name" value="CAAX AMINO TERMINAL PROTEASE FAMILY PROTEIN"/>
    <property type="match status" value="1"/>
</dbReference>
<dbReference type="GO" id="GO:0080120">
    <property type="term" value="P:CAAX-box protein maturation"/>
    <property type="evidence" value="ECO:0007669"/>
    <property type="project" value="UniProtKB-ARBA"/>
</dbReference>
<dbReference type="Proteomes" id="UP000585474">
    <property type="component" value="Unassembled WGS sequence"/>
</dbReference>
<name>A0A7J0GKB8_9ERIC</name>
<keyword evidence="4" id="KW-0645">Protease</keyword>
<evidence type="ECO:0000259" key="3">
    <source>
        <dbReference type="Pfam" id="PF02517"/>
    </source>
</evidence>
<comment type="caution">
    <text evidence="4">The sequence shown here is derived from an EMBL/GenBank/DDBJ whole genome shotgun (WGS) entry which is preliminary data.</text>
</comment>
<dbReference type="OrthoDB" id="548974at2759"/>
<dbReference type="Pfam" id="PF02517">
    <property type="entry name" value="Rce1-like"/>
    <property type="match status" value="1"/>
</dbReference>
<feature type="region of interest" description="Disordered" evidence="1">
    <location>
        <begin position="245"/>
        <end position="288"/>
    </location>
</feature>
<keyword evidence="2" id="KW-0472">Membrane</keyword>
<evidence type="ECO:0000313" key="4">
    <source>
        <dbReference type="EMBL" id="GFZ11259.1"/>
    </source>
</evidence>
<dbReference type="GO" id="GO:0006508">
    <property type="term" value="P:proteolysis"/>
    <property type="evidence" value="ECO:0007669"/>
    <property type="project" value="UniProtKB-KW"/>
</dbReference>